<dbReference type="STRING" id="649639.Bcell_3283"/>
<evidence type="ECO:0000313" key="1">
    <source>
        <dbReference type="EMBL" id="ADU31525.1"/>
    </source>
</evidence>
<organism evidence="1 2">
    <name type="scientific">Evansella cellulosilytica (strain ATCC 21833 / DSM 2522 / FERM P-1141 / JCM 9156 / N-4)</name>
    <name type="common">Bacillus cellulosilyticus</name>
    <dbReference type="NCBI Taxonomy" id="649639"/>
    <lineage>
        <taxon>Bacteria</taxon>
        <taxon>Bacillati</taxon>
        <taxon>Bacillota</taxon>
        <taxon>Bacilli</taxon>
        <taxon>Bacillales</taxon>
        <taxon>Bacillaceae</taxon>
        <taxon>Evansella</taxon>
    </lineage>
</organism>
<dbReference type="OrthoDB" id="2887093at2"/>
<dbReference type="RefSeq" id="WP_013489856.1">
    <property type="nucleotide sequence ID" value="NC_014829.1"/>
</dbReference>
<keyword evidence="2" id="KW-1185">Reference proteome</keyword>
<dbReference type="Proteomes" id="UP000001401">
    <property type="component" value="Chromosome"/>
</dbReference>
<dbReference type="EMBL" id="CP002394">
    <property type="protein sequence ID" value="ADU31525.1"/>
    <property type="molecule type" value="Genomic_DNA"/>
</dbReference>
<dbReference type="HOGENOM" id="CLU_2894449_0_0_9"/>
<gene>
    <name evidence="1" type="ordered locus">Bcell_3283</name>
</gene>
<reference evidence="1 2" key="1">
    <citation type="submission" date="2010-12" db="EMBL/GenBank/DDBJ databases">
        <title>Complete sequence of Bacillus cellulosilyticus DSM 2522.</title>
        <authorList>
            <consortium name="US DOE Joint Genome Institute"/>
            <person name="Lucas S."/>
            <person name="Copeland A."/>
            <person name="Lapidus A."/>
            <person name="Cheng J.-F."/>
            <person name="Bruce D."/>
            <person name="Goodwin L."/>
            <person name="Pitluck S."/>
            <person name="Chertkov O."/>
            <person name="Detter J.C."/>
            <person name="Han C."/>
            <person name="Tapia R."/>
            <person name="Land M."/>
            <person name="Hauser L."/>
            <person name="Jeffries C."/>
            <person name="Kyrpides N."/>
            <person name="Ivanova N."/>
            <person name="Mikhailova N."/>
            <person name="Brumm P."/>
            <person name="Mead D."/>
            <person name="Woyke T."/>
        </authorList>
    </citation>
    <scope>NUCLEOTIDE SEQUENCE [LARGE SCALE GENOMIC DNA]</scope>
    <source>
        <strain evidence="2">ATCC 21833 / DSM 2522 / FERM P-1141 / JCM 9156 / N-4</strain>
    </source>
</reference>
<dbReference type="eggNOG" id="ENOG5030ECX">
    <property type="taxonomic scope" value="Bacteria"/>
</dbReference>
<name>E6U179_EVAC2</name>
<evidence type="ECO:0000313" key="2">
    <source>
        <dbReference type="Proteomes" id="UP000001401"/>
    </source>
</evidence>
<dbReference type="AlphaFoldDB" id="E6U179"/>
<dbReference type="KEGG" id="bco:Bcell_3283"/>
<accession>E6U179</accession>
<protein>
    <submittedName>
        <fullName evidence="1">Uncharacterized protein</fullName>
    </submittedName>
</protein>
<proteinExistence type="predicted"/>
<sequence>MQQVPLKNLVQTVSPEWLHLLKEEERSQWVVLRDGIQQVNEDDLVEIVEAVILEHQKVNFYQ</sequence>